<keyword evidence="2" id="KW-0732">Signal</keyword>
<feature type="compositionally biased region" description="Polar residues" evidence="1">
    <location>
        <begin position="76"/>
        <end position="86"/>
    </location>
</feature>
<gene>
    <name evidence="3" type="ORF">HCN51_50060</name>
</gene>
<evidence type="ECO:0000313" key="3">
    <source>
        <dbReference type="EMBL" id="NJP97483.1"/>
    </source>
</evidence>
<feature type="signal peptide" evidence="2">
    <location>
        <begin position="1"/>
        <end position="26"/>
    </location>
</feature>
<evidence type="ECO:0000256" key="1">
    <source>
        <dbReference type="SAM" id="MobiDB-lite"/>
    </source>
</evidence>
<reference evidence="3 4" key="1">
    <citation type="submission" date="2020-03" db="EMBL/GenBank/DDBJ databases">
        <title>WGS of actinomycetes isolated from Thailand.</title>
        <authorList>
            <person name="Thawai C."/>
        </authorList>
    </citation>
    <scope>NUCLEOTIDE SEQUENCE [LARGE SCALE GENOMIC DNA]</scope>
    <source>
        <strain evidence="3 4">FMUSA5-5</strain>
    </source>
</reference>
<proteinExistence type="predicted"/>
<evidence type="ECO:0000256" key="2">
    <source>
        <dbReference type="SAM" id="SignalP"/>
    </source>
</evidence>
<evidence type="ECO:0000313" key="4">
    <source>
        <dbReference type="Proteomes" id="UP000696294"/>
    </source>
</evidence>
<comment type="caution">
    <text evidence="3">The sequence shown here is derived from an EMBL/GenBank/DDBJ whole genome shotgun (WGS) entry which is preliminary data.</text>
</comment>
<feature type="region of interest" description="Disordered" evidence="1">
    <location>
        <begin position="75"/>
        <end position="178"/>
    </location>
</feature>
<protein>
    <submittedName>
        <fullName evidence="3">Uncharacterized protein</fullName>
    </submittedName>
</protein>
<dbReference type="RefSeq" id="WP_168019672.1">
    <property type="nucleotide sequence ID" value="NZ_JAATEP010000066.1"/>
</dbReference>
<organism evidence="3 4">
    <name type="scientific">Nonomuraea composti</name>
    <dbReference type="NCBI Taxonomy" id="2720023"/>
    <lineage>
        <taxon>Bacteria</taxon>
        <taxon>Bacillati</taxon>
        <taxon>Actinomycetota</taxon>
        <taxon>Actinomycetes</taxon>
        <taxon>Streptosporangiales</taxon>
        <taxon>Streptosporangiaceae</taxon>
        <taxon>Nonomuraea</taxon>
    </lineage>
</organism>
<dbReference type="Proteomes" id="UP000696294">
    <property type="component" value="Unassembled WGS sequence"/>
</dbReference>
<keyword evidence="4" id="KW-1185">Reference proteome</keyword>
<dbReference type="EMBL" id="JAATEP010000066">
    <property type="protein sequence ID" value="NJP97483.1"/>
    <property type="molecule type" value="Genomic_DNA"/>
</dbReference>
<sequence length="187" mass="18481">MFKKRLAVLGAVAVLTVTGLGGAALADDHAPTAGTKVTCTTPDGTTVENPPALPEGAEIGFKQGVVVSQDGKVTRLGSNETGQPQSGLPGKPNLTTPSDTPDVTILPDGSEQAAPSGEPNLTAPSGTPDVTILPDGSEQTAPSGEPNLTAPSGEPNLTGPSGEPNLTAPSGNGTDEPANVICIKSAE</sequence>
<name>A0ABX1BRV5_9ACTN</name>
<accession>A0ABX1BRV5</accession>
<feature type="chain" id="PRO_5047072152" evidence="2">
    <location>
        <begin position="27"/>
        <end position="187"/>
    </location>
</feature>